<dbReference type="EMBL" id="CAJPVJ010019078">
    <property type="protein sequence ID" value="CAG2177191.1"/>
    <property type="molecule type" value="Genomic_DNA"/>
</dbReference>
<reference evidence="1" key="1">
    <citation type="submission" date="2020-11" db="EMBL/GenBank/DDBJ databases">
        <authorList>
            <person name="Tran Van P."/>
        </authorList>
    </citation>
    <scope>NUCLEOTIDE SEQUENCE</scope>
</reference>
<protein>
    <submittedName>
        <fullName evidence="1">Uncharacterized protein</fullName>
    </submittedName>
</protein>
<name>A0A7R9MH63_9ACAR</name>
<keyword evidence="2" id="KW-1185">Reference proteome</keyword>
<dbReference type="Proteomes" id="UP000728032">
    <property type="component" value="Unassembled WGS sequence"/>
</dbReference>
<evidence type="ECO:0000313" key="2">
    <source>
        <dbReference type="Proteomes" id="UP000728032"/>
    </source>
</evidence>
<proteinExistence type="predicted"/>
<sequence length="115" mass="13219">MRKNFILKTFQTKGRKSQKKSDLESGRVAEEDYAFDNPYFEDEEDLKTKPQTHSQTNTIISLQVTYFDTLSQGKVWDERNGRDGSDAFEAISPKLVIWMSSQSLNTNLAFFGPNI</sequence>
<dbReference type="OrthoDB" id="10509760at2759"/>
<accession>A0A7R9MH63</accession>
<evidence type="ECO:0000313" key="1">
    <source>
        <dbReference type="EMBL" id="CAD7660053.1"/>
    </source>
</evidence>
<dbReference type="EMBL" id="OC933903">
    <property type="protein sequence ID" value="CAD7660053.1"/>
    <property type="molecule type" value="Genomic_DNA"/>
</dbReference>
<organism evidence="1">
    <name type="scientific">Oppiella nova</name>
    <dbReference type="NCBI Taxonomy" id="334625"/>
    <lineage>
        <taxon>Eukaryota</taxon>
        <taxon>Metazoa</taxon>
        <taxon>Ecdysozoa</taxon>
        <taxon>Arthropoda</taxon>
        <taxon>Chelicerata</taxon>
        <taxon>Arachnida</taxon>
        <taxon>Acari</taxon>
        <taxon>Acariformes</taxon>
        <taxon>Sarcoptiformes</taxon>
        <taxon>Oribatida</taxon>
        <taxon>Brachypylina</taxon>
        <taxon>Oppioidea</taxon>
        <taxon>Oppiidae</taxon>
        <taxon>Oppiella</taxon>
    </lineage>
</organism>
<dbReference type="AlphaFoldDB" id="A0A7R9MH63"/>
<gene>
    <name evidence="1" type="ORF">ONB1V03_LOCUS16624</name>
</gene>